<keyword evidence="3" id="KW-1185">Reference proteome</keyword>
<dbReference type="Pfam" id="PF06228">
    <property type="entry name" value="ChuX_HutX"/>
    <property type="match status" value="1"/>
</dbReference>
<evidence type="ECO:0000259" key="1">
    <source>
        <dbReference type="Pfam" id="PF05171"/>
    </source>
</evidence>
<organism evidence="2 3">
    <name type="scientific">Billgrantia antri</name>
    <dbReference type="NCBI Taxonomy" id="2846777"/>
    <lineage>
        <taxon>Bacteria</taxon>
        <taxon>Pseudomonadati</taxon>
        <taxon>Pseudomonadota</taxon>
        <taxon>Gammaproteobacteria</taxon>
        <taxon>Oceanospirillales</taxon>
        <taxon>Halomonadaceae</taxon>
        <taxon>Billgrantia</taxon>
    </lineage>
</organism>
<dbReference type="CDD" id="cd16831">
    <property type="entry name" value="HemS-like_C"/>
    <property type="match status" value="1"/>
</dbReference>
<gene>
    <name evidence="2" type="ORF">KPL81_00620</name>
</gene>
<dbReference type="Pfam" id="PF05171">
    <property type="entry name" value="HemS"/>
    <property type="match status" value="1"/>
</dbReference>
<sequence>MNATAQTRQAILEALDATRAACPHLPALEIAQRLEISEGELQAARLGRDVLTLPLSPHALATRFHQLGEVKALTRSRHAVLEQQGRYPALRGSEQAGLLLAPGGLDLRLHLAQWHWACLIRDRLPRRDGETTERLSLQVFNRHGIALHKVFSLADEAPEAWHELETLGVCDAPAFTQFVEPSPRSLPRLPTLADEWARMSDVHQFLGLLRRHELRRHEANTLMEGRFTRALRPSTCGQALFEAAANNLPLMLFVASPGCVQIRTGKVPAPQRMRGWLNLFGEDFTLHLDDANIASVWQVHKPNRDGGVTSLEAFDTQGGLVLQIFAERREGQPERSEWRQLLDGLDAREAAA</sequence>
<dbReference type="Gene3D" id="3.40.1570.10">
    <property type="entry name" value="HemS/ChuS/ChuX like domains"/>
    <property type="match status" value="2"/>
</dbReference>
<reference evidence="2 3" key="1">
    <citation type="submission" date="2021-07" db="EMBL/GenBank/DDBJ databases">
        <authorList>
            <person name="So Y."/>
        </authorList>
    </citation>
    <scope>NUCLEOTIDE SEQUENCE [LARGE SCALE GENOMIC DNA]</scope>
    <source>
        <strain evidence="2 3">Y3S6</strain>
    </source>
</reference>
<evidence type="ECO:0000313" key="2">
    <source>
        <dbReference type="EMBL" id="MBW6389663.1"/>
    </source>
</evidence>
<dbReference type="InterPro" id="IPR010413">
    <property type="entry name" value="HutX-like"/>
</dbReference>
<feature type="domain" description="Haemin-degrading HemS/ChuX" evidence="1">
    <location>
        <begin position="214"/>
        <end position="344"/>
    </location>
</feature>
<protein>
    <submittedName>
        <fullName evidence="2">Heme degradation protein</fullName>
    </submittedName>
</protein>
<dbReference type="InterPro" id="IPR007845">
    <property type="entry name" value="HemS/ChuX_dom"/>
</dbReference>
<proteinExistence type="predicted"/>
<dbReference type="SUPFAM" id="SSF144064">
    <property type="entry name" value="Heme iron utilization protein-like"/>
    <property type="match status" value="1"/>
</dbReference>
<dbReference type="Proteomes" id="UP000769617">
    <property type="component" value="Unassembled WGS sequence"/>
</dbReference>
<name>A0ABS6ZIU8_9GAMM</name>
<accession>A0ABS6ZIU8</accession>
<comment type="caution">
    <text evidence="2">The sequence shown here is derived from an EMBL/GenBank/DDBJ whole genome shotgun (WGS) entry which is preliminary data.</text>
</comment>
<dbReference type="RefSeq" id="WP_209473491.1">
    <property type="nucleotide sequence ID" value="NZ_JAHYCA010000001.1"/>
</dbReference>
<dbReference type="InterPro" id="IPR053733">
    <property type="entry name" value="Heme_Transport_Util_sf"/>
</dbReference>
<dbReference type="EMBL" id="JAHYCA010000001">
    <property type="protein sequence ID" value="MBW6389663.1"/>
    <property type="molecule type" value="Genomic_DNA"/>
</dbReference>
<evidence type="ECO:0000313" key="3">
    <source>
        <dbReference type="Proteomes" id="UP000769617"/>
    </source>
</evidence>